<keyword evidence="2" id="KW-1185">Reference proteome</keyword>
<dbReference type="Proteomes" id="UP000308199">
    <property type="component" value="Unassembled WGS sequence"/>
</dbReference>
<dbReference type="Pfam" id="PF07942">
    <property type="entry name" value="CARME"/>
    <property type="match status" value="1"/>
</dbReference>
<dbReference type="SMART" id="SM01296">
    <property type="entry name" value="N2227"/>
    <property type="match status" value="1"/>
</dbReference>
<name>A0A4S4L2D0_9AGAM</name>
<reference evidence="1 2" key="1">
    <citation type="submission" date="2019-02" db="EMBL/GenBank/DDBJ databases">
        <title>Genome sequencing of the rare red list fungi Phellinidium pouzarii.</title>
        <authorList>
            <person name="Buettner E."/>
            <person name="Kellner H."/>
        </authorList>
    </citation>
    <scope>NUCLEOTIDE SEQUENCE [LARGE SCALE GENOMIC DNA]</scope>
    <source>
        <strain evidence="1 2">DSM 108285</strain>
    </source>
</reference>
<comment type="caution">
    <text evidence="1">The sequence shown here is derived from an EMBL/GenBank/DDBJ whole genome shotgun (WGS) entry which is preliminary data.</text>
</comment>
<dbReference type="CDD" id="cd02440">
    <property type="entry name" value="AdoMet_MTases"/>
    <property type="match status" value="1"/>
</dbReference>
<dbReference type="InterPro" id="IPR012901">
    <property type="entry name" value="CARME"/>
</dbReference>
<accession>A0A4S4L2D0</accession>
<evidence type="ECO:0000313" key="1">
    <source>
        <dbReference type="EMBL" id="THH05472.1"/>
    </source>
</evidence>
<dbReference type="EMBL" id="SGPK01000259">
    <property type="protein sequence ID" value="THH05472.1"/>
    <property type="molecule type" value="Genomic_DNA"/>
</dbReference>
<dbReference type="AlphaFoldDB" id="A0A4S4L2D0"/>
<dbReference type="SUPFAM" id="SSF53335">
    <property type="entry name" value="S-adenosyl-L-methionine-dependent methyltransferases"/>
    <property type="match status" value="1"/>
</dbReference>
<protein>
    <submittedName>
        <fullName evidence="1">Uncharacterized protein</fullName>
    </submittedName>
</protein>
<dbReference type="GO" id="GO:0008757">
    <property type="term" value="F:S-adenosylmethionine-dependent methyltransferase activity"/>
    <property type="evidence" value="ECO:0007669"/>
    <property type="project" value="InterPro"/>
</dbReference>
<gene>
    <name evidence="1" type="ORF">EW145_g4773</name>
</gene>
<sequence>MLSLKFLPFNVSSLQKAIVFWRSLSPIRKSRRTTERAIAAFHYYEELSRLDIKQMKRSYMKIGRSHKRIGYDIGYTIKLERLEEVTKVNSVITSKIAKMALDGLEGIVLQYPTGDDLRNVRESLRHLIRDWSSEGAQERSVIFRSILETLSQVDESQRNGIKVLVPGSGLGRLAWEIGEMGFDTSANELSPFMNIAFRFLLSPDETPAVSYHSLHPFAHWFSHQRSNTTLFRSISFPDALPRLSGFFRLLEGDFLQLATPEKYDYVVTQFFIDTSLNIISTLEQIHRLLRPGGVWINLGPLLWTGGAQAALELSLEEVHSLADKVGFEVDPRSRKIIDCEYTADKEAMMKWIYRAEFWTAKKRKHSD</sequence>
<dbReference type="PANTHER" id="PTHR12303">
    <property type="entry name" value="CARNOSINE N-METHYLTRANSFERASE"/>
    <property type="match status" value="1"/>
</dbReference>
<dbReference type="Gene3D" id="3.40.50.150">
    <property type="entry name" value="Vaccinia Virus protein VP39"/>
    <property type="match status" value="1"/>
</dbReference>
<organism evidence="1 2">
    <name type="scientific">Phellinidium pouzarii</name>
    <dbReference type="NCBI Taxonomy" id="167371"/>
    <lineage>
        <taxon>Eukaryota</taxon>
        <taxon>Fungi</taxon>
        <taxon>Dikarya</taxon>
        <taxon>Basidiomycota</taxon>
        <taxon>Agaricomycotina</taxon>
        <taxon>Agaricomycetes</taxon>
        <taxon>Hymenochaetales</taxon>
        <taxon>Hymenochaetaceae</taxon>
        <taxon>Phellinidium</taxon>
    </lineage>
</organism>
<dbReference type="InterPro" id="IPR029063">
    <property type="entry name" value="SAM-dependent_MTases_sf"/>
</dbReference>
<evidence type="ECO:0000313" key="2">
    <source>
        <dbReference type="Proteomes" id="UP000308199"/>
    </source>
</evidence>
<dbReference type="PANTHER" id="PTHR12303:SF13">
    <property type="match status" value="1"/>
</dbReference>
<dbReference type="OrthoDB" id="978at2759"/>
<proteinExistence type="predicted"/>